<accession>A0A2D4MKI4</accession>
<evidence type="ECO:0000313" key="1">
    <source>
        <dbReference type="EMBL" id="LAB33559.1"/>
    </source>
</evidence>
<organism evidence="1">
    <name type="scientific">Micrurus spixii</name>
    <name type="common">Amazon coral snake</name>
    <dbReference type="NCBI Taxonomy" id="129469"/>
    <lineage>
        <taxon>Eukaryota</taxon>
        <taxon>Metazoa</taxon>
        <taxon>Chordata</taxon>
        <taxon>Craniata</taxon>
        <taxon>Vertebrata</taxon>
        <taxon>Euteleostomi</taxon>
        <taxon>Lepidosauria</taxon>
        <taxon>Squamata</taxon>
        <taxon>Bifurcata</taxon>
        <taxon>Unidentata</taxon>
        <taxon>Episquamata</taxon>
        <taxon>Toxicofera</taxon>
        <taxon>Serpentes</taxon>
        <taxon>Colubroidea</taxon>
        <taxon>Elapidae</taxon>
        <taxon>Elapinae</taxon>
        <taxon>Micrurus</taxon>
    </lineage>
</organism>
<reference evidence="1" key="2">
    <citation type="submission" date="2017-11" db="EMBL/GenBank/DDBJ databases">
        <title>Coralsnake Venomics: Analyses of Venom Gland Transcriptomes and Proteomes of Six Brazilian Taxa.</title>
        <authorList>
            <person name="Aird S.D."/>
            <person name="Jorge da Silva N."/>
            <person name="Qiu L."/>
            <person name="Villar-Briones A."/>
            <person name="Aparecida-Saddi V."/>
            <person name="Campos-Telles M.P."/>
            <person name="Grau M."/>
            <person name="Mikheyev A.S."/>
        </authorList>
    </citation>
    <scope>NUCLEOTIDE SEQUENCE</scope>
    <source>
        <tissue evidence="1">Venom_gland</tissue>
    </source>
</reference>
<name>A0A2D4MKI4_9SAUR</name>
<protein>
    <submittedName>
        <fullName evidence="1">Uncharacterized protein</fullName>
    </submittedName>
</protein>
<sequence length="109" mass="12520">MPNSMARSKYVFPFYACPFSQYFLKSRTHGDIPMFAAERTHPLDLYVTINNLVLACNNQRKNSVPLKPLESSISSNCTYTLKVNAISYAFFYPKFCFFIQKVTSCFLSS</sequence>
<reference evidence="1" key="1">
    <citation type="submission" date="2017-07" db="EMBL/GenBank/DDBJ databases">
        <authorList>
            <person name="Mikheyev A."/>
            <person name="Grau M."/>
        </authorList>
    </citation>
    <scope>NUCLEOTIDE SEQUENCE</scope>
    <source>
        <tissue evidence="1">Venom_gland</tissue>
    </source>
</reference>
<proteinExistence type="predicted"/>
<dbReference type="AlphaFoldDB" id="A0A2D4MKI4"/>
<dbReference type="EMBL" id="IACM01108328">
    <property type="protein sequence ID" value="LAB33559.1"/>
    <property type="molecule type" value="Transcribed_RNA"/>
</dbReference>